<accession>A0A8S1DM96</accession>
<dbReference type="InterPro" id="IPR001478">
    <property type="entry name" value="PDZ"/>
</dbReference>
<evidence type="ECO:0000256" key="1">
    <source>
        <dbReference type="ARBA" id="ARBA00022737"/>
    </source>
</evidence>
<dbReference type="InterPro" id="IPR051230">
    <property type="entry name" value="APP-Binding"/>
</dbReference>
<gene>
    <name evidence="3" type="ORF">CLODIP_2_CD10803</name>
</gene>
<dbReference type="PANTHER" id="PTHR12345:SF3">
    <property type="entry name" value="PDZ DOMAIN-CONTAINING PROTEIN"/>
    <property type="match status" value="1"/>
</dbReference>
<dbReference type="GO" id="GO:0005737">
    <property type="term" value="C:cytoplasm"/>
    <property type="evidence" value="ECO:0007669"/>
    <property type="project" value="TreeGrafter"/>
</dbReference>
<proteinExistence type="predicted"/>
<protein>
    <recommendedName>
        <fullName evidence="2">PDZ domain-containing protein</fullName>
    </recommendedName>
</protein>
<dbReference type="PROSITE" id="PS50106">
    <property type="entry name" value="PDZ"/>
    <property type="match status" value="2"/>
</dbReference>
<organism evidence="3 4">
    <name type="scientific">Cloeon dipterum</name>
    <dbReference type="NCBI Taxonomy" id="197152"/>
    <lineage>
        <taxon>Eukaryota</taxon>
        <taxon>Metazoa</taxon>
        <taxon>Ecdysozoa</taxon>
        <taxon>Arthropoda</taxon>
        <taxon>Hexapoda</taxon>
        <taxon>Insecta</taxon>
        <taxon>Pterygota</taxon>
        <taxon>Palaeoptera</taxon>
        <taxon>Ephemeroptera</taxon>
        <taxon>Pisciforma</taxon>
        <taxon>Baetidae</taxon>
        <taxon>Cloeon</taxon>
    </lineage>
</organism>
<keyword evidence="1" id="KW-0677">Repeat</keyword>
<name>A0A8S1DM96_9INSE</name>
<dbReference type="GO" id="GO:0005886">
    <property type="term" value="C:plasma membrane"/>
    <property type="evidence" value="ECO:0007669"/>
    <property type="project" value="TreeGrafter"/>
</dbReference>
<evidence type="ECO:0000313" key="3">
    <source>
        <dbReference type="EMBL" id="CAB3384860.1"/>
    </source>
</evidence>
<evidence type="ECO:0000313" key="4">
    <source>
        <dbReference type="Proteomes" id="UP000494165"/>
    </source>
</evidence>
<reference evidence="3 4" key="1">
    <citation type="submission" date="2020-04" db="EMBL/GenBank/DDBJ databases">
        <authorList>
            <person name="Alioto T."/>
            <person name="Alioto T."/>
            <person name="Gomez Garrido J."/>
        </authorList>
    </citation>
    <scope>NUCLEOTIDE SEQUENCE [LARGE SCALE GENOMIC DNA]</scope>
</reference>
<dbReference type="PANTHER" id="PTHR12345">
    <property type="entry name" value="SYNTENIN RELATED"/>
    <property type="match status" value="1"/>
</dbReference>
<dbReference type="Pfam" id="PF00595">
    <property type="entry name" value="PDZ"/>
    <property type="match status" value="2"/>
</dbReference>
<dbReference type="SUPFAM" id="SSF50156">
    <property type="entry name" value="PDZ domain-like"/>
    <property type="match status" value="2"/>
</dbReference>
<dbReference type="CDD" id="cd06721">
    <property type="entry name" value="PDZ1_syntenin-like"/>
    <property type="match status" value="1"/>
</dbReference>
<dbReference type="CDD" id="cd06794">
    <property type="entry name" value="PDZ2_syntenin-like"/>
    <property type="match status" value="1"/>
</dbReference>
<dbReference type="Gene3D" id="2.30.42.10">
    <property type="match status" value="2"/>
</dbReference>
<evidence type="ECO:0000259" key="2">
    <source>
        <dbReference type="PROSITE" id="PS50106"/>
    </source>
</evidence>
<dbReference type="EMBL" id="CADEPI010000376">
    <property type="protein sequence ID" value="CAB3384860.1"/>
    <property type="molecule type" value="Genomic_DNA"/>
</dbReference>
<keyword evidence="4" id="KW-1185">Reference proteome</keyword>
<dbReference type="OrthoDB" id="10059177at2759"/>
<comment type="caution">
    <text evidence="3">The sequence shown here is derived from an EMBL/GenBank/DDBJ whole genome shotgun (WGS) entry which is preliminary data.</text>
</comment>
<dbReference type="FunFam" id="2.30.42.10:FF:000043">
    <property type="entry name" value="Syntenin-1 isoform X1"/>
    <property type="match status" value="1"/>
</dbReference>
<dbReference type="InterPro" id="IPR036034">
    <property type="entry name" value="PDZ_sf"/>
</dbReference>
<dbReference type="AlphaFoldDB" id="A0A8S1DM96"/>
<feature type="domain" description="PDZ" evidence="2">
    <location>
        <begin position="125"/>
        <end position="204"/>
    </location>
</feature>
<sequence>MMYVHCRPIMSLYPSLEDMKVDELMRAQIQEEERRRIEVAQEATPYPNAPPPYPVAGNGELYPSLGDFMGLHITDEFVQTHFPHATEIALPQQVQEYQNRGGMVAPISNQSLAFQKTQVTHGIRELTLCKDGEGKIGLRLRSVNNGLFVCLVSKNSPAALAGLKFGDQVLQINGQDVAGMDMEEGHKILKKCDKNNIKIIVRDRPFERTVVLHKDSTNHIGFQFNKGTITRLVKDSSAARNGLLTDHQLMEVNGQNVIGLDDKDITNIIRNSSSVVTLTIMPYILYEHMVKKMHGSLISKLMDHSQPAI</sequence>
<dbReference type="SMART" id="SM00228">
    <property type="entry name" value="PDZ"/>
    <property type="match status" value="2"/>
</dbReference>
<feature type="domain" description="PDZ" evidence="2">
    <location>
        <begin position="209"/>
        <end position="284"/>
    </location>
</feature>
<dbReference type="Proteomes" id="UP000494165">
    <property type="component" value="Unassembled WGS sequence"/>
</dbReference>